<dbReference type="AlphaFoldDB" id="A0A387HI21"/>
<dbReference type="KEGG" id="shun:DWB77_05345"/>
<keyword evidence="3" id="KW-1185">Reference proteome</keyword>
<accession>A0A387HI21</accession>
<protein>
    <submittedName>
        <fullName evidence="2">Uncharacterized protein</fullName>
    </submittedName>
</protein>
<dbReference type="OrthoDB" id="4350490at2"/>
<organism evidence="2 3">
    <name type="scientific">Streptomyces hundungensis</name>
    <dbReference type="NCBI Taxonomy" id="1077946"/>
    <lineage>
        <taxon>Bacteria</taxon>
        <taxon>Bacillati</taxon>
        <taxon>Actinomycetota</taxon>
        <taxon>Actinomycetes</taxon>
        <taxon>Kitasatosporales</taxon>
        <taxon>Streptomycetaceae</taxon>
        <taxon>Streptomyces</taxon>
    </lineage>
</organism>
<evidence type="ECO:0000256" key="1">
    <source>
        <dbReference type="SAM" id="MobiDB-lite"/>
    </source>
</evidence>
<gene>
    <name evidence="2" type="ORF">DWB77_05345</name>
</gene>
<feature type="region of interest" description="Disordered" evidence="1">
    <location>
        <begin position="54"/>
        <end position="83"/>
    </location>
</feature>
<name>A0A387HI21_9ACTN</name>
<proteinExistence type="predicted"/>
<dbReference type="EMBL" id="CP032698">
    <property type="protein sequence ID" value="AYG83149.1"/>
    <property type="molecule type" value="Genomic_DNA"/>
</dbReference>
<evidence type="ECO:0000313" key="2">
    <source>
        <dbReference type="EMBL" id="AYG83149.1"/>
    </source>
</evidence>
<evidence type="ECO:0000313" key="3">
    <source>
        <dbReference type="Proteomes" id="UP000271554"/>
    </source>
</evidence>
<dbReference type="Proteomes" id="UP000271554">
    <property type="component" value="Chromosome"/>
</dbReference>
<sequence>MRIERFHAFATEALAKAPDVQTVDRWDRGEDHLYGWQITLTSGARIWAGLTAVAPPGEKSDQPETPVTGEAPAESPYPELYTNGKTTPRVAAHYLAAALTNSGNTEILRAEAYAEDAQNPGFGVIFHSTGRAHCLFHHTARPGQDKGTNAFSLQGEF</sequence>
<reference evidence="2 3" key="1">
    <citation type="submission" date="2018-10" db="EMBL/GenBank/DDBJ databases">
        <title>Relationship between Morphology and Antimicrobial Activity in Streptomyces.</title>
        <authorList>
            <person name="Kang H.J."/>
            <person name="Kim S.B."/>
        </authorList>
    </citation>
    <scope>NUCLEOTIDE SEQUENCE [LARGE SCALE GENOMIC DNA]</scope>
    <source>
        <strain evidence="2 3">BH38</strain>
    </source>
</reference>
<dbReference type="RefSeq" id="WP_120723747.1">
    <property type="nucleotide sequence ID" value="NZ_CP032698.1"/>
</dbReference>